<evidence type="ECO:0000313" key="1">
    <source>
        <dbReference type="EMBL" id="KHJ94159.1"/>
    </source>
</evidence>
<accession>A0A0B1TAB8</accession>
<reference evidence="1 2" key="1">
    <citation type="submission" date="2014-03" db="EMBL/GenBank/DDBJ databases">
        <title>Draft genome of the hookworm Oesophagostomum dentatum.</title>
        <authorList>
            <person name="Mitreva M."/>
        </authorList>
    </citation>
    <scope>NUCLEOTIDE SEQUENCE [LARGE SCALE GENOMIC DNA]</scope>
    <source>
        <strain evidence="1 2">OD-Hann</strain>
    </source>
</reference>
<evidence type="ECO:0000313" key="2">
    <source>
        <dbReference type="Proteomes" id="UP000053660"/>
    </source>
</evidence>
<keyword evidence="2" id="KW-1185">Reference proteome</keyword>
<gene>
    <name evidence="1" type="ORF">OESDEN_05918</name>
</gene>
<name>A0A0B1TAB8_OESDE</name>
<dbReference type="AlphaFoldDB" id="A0A0B1TAB8"/>
<feature type="non-terminal residue" evidence="1">
    <location>
        <position position="1"/>
    </location>
</feature>
<dbReference type="OrthoDB" id="2414723at2759"/>
<organism evidence="1 2">
    <name type="scientific">Oesophagostomum dentatum</name>
    <name type="common">Nodular worm</name>
    <dbReference type="NCBI Taxonomy" id="61180"/>
    <lineage>
        <taxon>Eukaryota</taxon>
        <taxon>Metazoa</taxon>
        <taxon>Ecdysozoa</taxon>
        <taxon>Nematoda</taxon>
        <taxon>Chromadorea</taxon>
        <taxon>Rhabditida</taxon>
        <taxon>Rhabditina</taxon>
        <taxon>Rhabditomorpha</taxon>
        <taxon>Strongyloidea</taxon>
        <taxon>Strongylidae</taxon>
        <taxon>Oesophagostomum</taxon>
    </lineage>
</organism>
<sequence length="124" mass="14537">FYNLPDLAKICLSQAPDVSQEGSVVQWKDSAINTYWKFFSRVDRTGTCHGYYSAKCVFCHDFEYCIKRVDEEFLLSYQPLKHHMAYMRGRIEKIYDTTCCDVKWDEFCDPMHLPQTALRLASVA</sequence>
<protein>
    <submittedName>
        <fullName evidence="1">Uncharacterized protein</fullName>
    </submittedName>
</protein>
<proteinExistence type="predicted"/>
<dbReference type="Proteomes" id="UP000053660">
    <property type="component" value="Unassembled WGS sequence"/>
</dbReference>
<dbReference type="EMBL" id="KN550439">
    <property type="protein sequence ID" value="KHJ94159.1"/>
    <property type="molecule type" value="Genomic_DNA"/>
</dbReference>